<gene>
    <name evidence="3" type="ORF">HT134_25195</name>
</gene>
<protein>
    <submittedName>
        <fullName evidence="3">Uncharacterized protein</fullName>
    </submittedName>
</protein>
<keyword evidence="4" id="KW-1185">Reference proteome</keyword>
<proteinExistence type="predicted"/>
<keyword evidence="2" id="KW-0472">Membrane</keyword>
<feature type="transmembrane region" description="Helical" evidence="2">
    <location>
        <begin position="22"/>
        <end position="46"/>
    </location>
</feature>
<dbReference type="RefSeq" id="WP_175602921.1">
    <property type="nucleotide sequence ID" value="NZ_JABWGO010000006.1"/>
</dbReference>
<dbReference type="Proteomes" id="UP000546126">
    <property type="component" value="Unassembled WGS sequence"/>
</dbReference>
<dbReference type="PRINTS" id="PR01217">
    <property type="entry name" value="PRICHEXTENSN"/>
</dbReference>
<feature type="compositionally biased region" description="Low complexity" evidence="1">
    <location>
        <begin position="69"/>
        <end position="78"/>
    </location>
</feature>
<evidence type="ECO:0000256" key="2">
    <source>
        <dbReference type="SAM" id="Phobius"/>
    </source>
</evidence>
<dbReference type="EMBL" id="JABWGO010000006">
    <property type="protein sequence ID" value="NUW43403.1"/>
    <property type="molecule type" value="Genomic_DNA"/>
</dbReference>
<keyword evidence="2" id="KW-0812">Transmembrane</keyword>
<evidence type="ECO:0000313" key="3">
    <source>
        <dbReference type="EMBL" id="NUW43403.1"/>
    </source>
</evidence>
<evidence type="ECO:0000313" key="4">
    <source>
        <dbReference type="Proteomes" id="UP000546126"/>
    </source>
</evidence>
<feature type="compositionally biased region" description="Low complexity" evidence="1">
    <location>
        <begin position="135"/>
        <end position="145"/>
    </location>
</feature>
<evidence type="ECO:0000256" key="1">
    <source>
        <dbReference type="SAM" id="MobiDB-lite"/>
    </source>
</evidence>
<comment type="caution">
    <text evidence="3">The sequence shown here is derived from an EMBL/GenBank/DDBJ whole genome shotgun (WGS) entry which is preliminary data.</text>
</comment>
<name>A0A7Y6IT77_9ACTN</name>
<feature type="compositionally biased region" description="Basic and acidic residues" evidence="1">
    <location>
        <begin position="159"/>
        <end position="168"/>
    </location>
</feature>
<keyword evidence="2" id="KW-1133">Transmembrane helix</keyword>
<dbReference type="AlphaFoldDB" id="A0A7Y6IT77"/>
<feature type="region of interest" description="Disordered" evidence="1">
    <location>
        <begin position="53"/>
        <end position="168"/>
    </location>
</feature>
<sequence length="168" mass="17862">MSPEQHSTTAVFVDQSGRRRRLVMLAGIVSSVLAIGVLAVVIGGAFSRTTLSVSGWPGNQPDGVGATASPHRSPTPRTDPTRRPTPSPVQTRPTPAVTRSATPSRRPTPKPSETRRPTPSQEPTDRTEPSEEPTTEPSPTPGETTADPTPTRRVPPGLDPDRTKGPRK</sequence>
<reference evidence="3 4" key="1">
    <citation type="submission" date="2020-06" db="EMBL/GenBank/DDBJ databases">
        <authorList>
            <person name="Chanama M."/>
        </authorList>
    </citation>
    <scope>NUCLEOTIDE SEQUENCE [LARGE SCALE GENOMIC DNA]</scope>
    <source>
        <strain evidence="3 4">TBRC6557</strain>
    </source>
</reference>
<feature type="compositionally biased region" description="Polar residues" evidence="1">
    <location>
        <begin position="89"/>
        <end position="105"/>
    </location>
</feature>
<accession>A0A7Y6IT77</accession>
<organism evidence="3 4">
    <name type="scientific">Nonomuraea rhodomycinica</name>
    <dbReference type="NCBI Taxonomy" id="1712872"/>
    <lineage>
        <taxon>Bacteria</taxon>
        <taxon>Bacillati</taxon>
        <taxon>Actinomycetota</taxon>
        <taxon>Actinomycetes</taxon>
        <taxon>Streptosporangiales</taxon>
        <taxon>Streptosporangiaceae</taxon>
        <taxon>Nonomuraea</taxon>
    </lineage>
</organism>